<dbReference type="EMBL" id="FWYB01000001">
    <property type="protein sequence ID" value="SMC56620.1"/>
    <property type="molecule type" value="Genomic_DNA"/>
</dbReference>
<evidence type="ECO:0000313" key="1">
    <source>
        <dbReference type="EMBL" id="SMC56620.1"/>
    </source>
</evidence>
<proteinExistence type="predicted"/>
<name>A0A1W2A7I9_9SPHI</name>
<reference evidence="1 2" key="1">
    <citation type="submission" date="2017-04" db="EMBL/GenBank/DDBJ databases">
        <authorList>
            <person name="Afonso C.L."/>
            <person name="Miller P.J."/>
            <person name="Scott M.A."/>
            <person name="Spackman E."/>
            <person name="Goraichik I."/>
            <person name="Dimitrov K.M."/>
            <person name="Suarez D.L."/>
            <person name="Swayne D.E."/>
        </authorList>
    </citation>
    <scope>NUCLEOTIDE SEQUENCE [LARGE SCALE GENOMIC DNA]</scope>
    <source>
        <strain evidence="1 2">DSM 19625</strain>
    </source>
</reference>
<dbReference type="STRING" id="475255.SAMN04488101_101288"/>
<sequence>MLFPRWDLCVSPIVKISNTFVADLKRIVALGELISNDEGGY</sequence>
<gene>
    <name evidence="1" type="ORF">SAMN04488101_101288</name>
</gene>
<dbReference type="AlphaFoldDB" id="A0A1W2A7I9"/>
<protein>
    <submittedName>
        <fullName evidence="1">Uncharacterized protein</fullName>
    </submittedName>
</protein>
<dbReference type="Proteomes" id="UP000192678">
    <property type="component" value="Unassembled WGS sequence"/>
</dbReference>
<keyword evidence="2" id="KW-1185">Reference proteome</keyword>
<accession>A0A1W2A7I9</accession>
<organism evidence="1 2">
    <name type="scientific">Pedobacter nyackensis</name>
    <dbReference type="NCBI Taxonomy" id="475255"/>
    <lineage>
        <taxon>Bacteria</taxon>
        <taxon>Pseudomonadati</taxon>
        <taxon>Bacteroidota</taxon>
        <taxon>Sphingobacteriia</taxon>
        <taxon>Sphingobacteriales</taxon>
        <taxon>Sphingobacteriaceae</taxon>
        <taxon>Pedobacter</taxon>
    </lineage>
</organism>
<evidence type="ECO:0000313" key="2">
    <source>
        <dbReference type="Proteomes" id="UP000192678"/>
    </source>
</evidence>